<accession>A0ABW7FVV6</accession>
<dbReference type="InterPro" id="IPR006145">
    <property type="entry name" value="PsdUridine_synth_RsuA/RluA"/>
</dbReference>
<dbReference type="SUPFAM" id="SSF55120">
    <property type="entry name" value="Pseudouridine synthase"/>
    <property type="match status" value="1"/>
</dbReference>
<dbReference type="SUPFAM" id="SSF55174">
    <property type="entry name" value="Alpha-L RNA-binding motif"/>
    <property type="match status" value="1"/>
</dbReference>
<evidence type="ECO:0000256" key="2">
    <source>
        <dbReference type="ARBA" id="ARBA00023235"/>
    </source>
</evidence>
<feature type="domain" description="RNA-binding S4" evidence="6">
    <location>
        <begin position="60"/>
        <end position="126"/>
    </location>
</feature>
<dbReference type="InterPro" id="IPR050188">
    <property type="entry name" value="RluA_PseudoU_synthase"/>
</dbReference>
<dbReference type="InterPro" id="IPR020103">
    <property type="entry name" value="PsdUridine_synth_cat_dom_sf"/>
</dbReference>
<evidence type="ECO:0000313" key="7">
    <source>
        <dbReference type="EMBL" id="MFG6448446.1"/>
    </source>
</evidence>
<reference evidence="7 8" key="1">
    <citation type="submission" date="2024-08" db="EMBL/GenBank/DDBJ databases">
        <authorList>
            <person name="Lu H."/>
        </authorList>
    </citation>
    <scope>NUCLEOTIDE SEQUENCE [LARGE SCALE GENOMIC DNA]</scope>
    <source>
        <strain evidence="7 8">BYS180W</strain>
    </source>
</reference>
<sequence>MNDYRVRASGKPAGKTGVAGMVPDADLALMPVLDDGAEDEGTPGNLETRSAQVGIDEQGLRLDKFLVGLAPEFSRSHLQALVNRGVVRVDGQVQTQASRKLRFAQRVEVELHPTEESRAFVPQAMPLDVVYEDEHLLVLCKPAGLVVHPAAGNWSGTLLNGLLAYHAAAATLPRAGIVHRLDKDTSGLMLVGKSLVAVTALVRMIAARQVHREYFALAWGEVPEALHIDAPLGRDPQSRVKMAIVGGGKPAQTDVYALGLGASEQGRALSAVRCVLHTGRTHQIRVHLASRGYPLLADHVYGGAAALGLQRQALHAMRLTLAHPIEGRALSFESPLPVDLAAACTDAGLPELVI</sequence>
<keyword evidence="4" id="KW-0694">RNA-binding</keyword>
<dbReference type="CDD" id="cd02869">
    <property type="entry name" value="PseudoU_synth_RluA_like"/>
    <property type="match status" value="1"/>
</dbReference>
<dbReference type="EC" id="5.4.99.-" evidence="5"/>
<keyword evidence="2 5" id="KW-0413">Isomerase</keyword>
<evidence type="ECO:0000256" key="1">
    <source>
        <dbReference type="ARBA" id="ARBA00010876"/>
    </source>
</evidence>
<dbReference type="NCBIfam" id="TIGR00005">
    <property type="entry name" value="rluA_subfam"/>
    <property type="match status" value="1"/>
</dbReference>
<dbReference type="InterPro" id="IPR006225">
    <property type="entry name" value="PsdUridine_synth_RluC/D"/>
</dbReference>
<dbReference type="PANTHER" id="PTHR21600:SF44">
    <property type="entry name" value="RIBOSOMAL LARGE SUBUNIT PSEUDOURIDINE SYNTHASE D"/>
    <property type="match status" value="1"/>
</dbReference>
<comment type="similarity">
    <text evidence="1 5">Belongs to the pseudouridine synthase RluA family.</text>
</comment>
<dbReference type="InterPro" id="IPR002942">
    <property type="entry name" value="S4_RNA-bd"/>
</dbReference>
<dbReference type="CDD" id="cd00165">
    <property type="entry name" value="S4"/>
    <property type="match status" value="1"/>
</dbReference>
<comment type="function">
    <text evidence="5">Responsible for synthesis of pseudouridine from uracil.</text>
</comment>
<comment type="caution">
    <text evidence="7">The sequence shown here is derived from an EMBL/GenBank/DDBJ whole genome shotgun (WGS) entry which is preliminary data.</text>
</comment>
<comment type="catalytic activity">
    <reaction evidence="3">
        <text>uridine(1911/1915/1917) in 23S rRNA = pseudouridine(1911/1915/1917) in 23S rRNA</text>
        <dbReference type="Rhea" id="RHEA:42524"/>
        <dbReference type="Rhea" id="RHEA-COMP:10097"/>
        <dbReference type="Rhea" id="RHEA-COMP:10098"/>
        <dbReference type="ChEBI" id="CHEBI:65314"/>
        <dbReference type="ChEBI" id="CHEBI:65315"/>
        <dbReference type="EC" id="5.4.99.23"/>
    </reaction>
</comment>
<dbReference type="Proteomes" id="UP001606099">
    <property type="component" value="Unassembled WGS sequence"/>
</dbReference>
<dbReference type="InterPro" id="IPR036986">
    <property type="entry name" value="S4_RNA-bd_sf"/>
</dbReference>
<dbReference type="Gene3D" id="3.30.2350.10">
    <property type="entry name" value="Pseudouridine synthase"/>
    <property type="match status" value="1"/>
</dbReference>
<name>A0ABW7FVV6_9BURK</name>
<dbReference type="EMBL" id="JBIGHZ010000003">
    <property type="protein sequence ID" value="MFG6448446.1"/>
    <property type="molecule type" value="Genomic_DNA"/>
</dbReference>
<evidence type="ECO:0000259" key="6">
    <source>
        <dbReference type="SMART" id="SM00363"/>
    </source>
</evidence>
<dbReference type="SMART" id="SM00363">
    <property type="entry name" value="S4"/>
    <property type="match status" value="1"/>
</dbReference>
<dbReference type="PROSITE" id="PS50889">
    <property type="entry name" value="S4"/>
    <property type="match status" value="1"/>
</dbReference>
<proteinExistence type="inferred from homology"/>
<dbReference type="PROSITE" id="PS01129">
    <property type="entry name" value="PSI_RLU"/>
    <property type="match status" value="1"/>
</dbReference>
<dbReference type="Pfam" id="PF01479">
    <property type="entry name" value="S4"/>
    <property type="match status" value="1"/>
</dbReference>
<evidence type="ECO:0000256" key="4">
    <source>
        <dbReference type="PROSITE-ProRule" id="PRU00182"/>
    </source>
</evidence>
<comment type="catalytic activity">
    <reaction evidence="5">
        <text>a uridine in RNA = a pseudouridine in RNA</text>
        <dbReference type="Rhea" id="RHEA:48348"/>
        <dbReference type="Rhea" id="RHEA-COMP:12068"/>
        <dbReference type="Rhea" id="RHEA-COMP:12069"/>
        <dbReference type="ChEBI" id="CHEBI:65314"/>
        <dbReference type="ChEBI" id="CHEBI:65315"/>
    </reaction>
</comment>
<dbReference type="InterPro" id="IPR006224">
    <property type="entry name" value="PsdUridine_synth_RluA-like_CS"/>
</dbReference>
<dbReference type="RefSeq" id="WP_394460681.1">
    <property type="nucleotide sequence ID" value="NZ_JBIGHZ010000003.1"/>
</dbReference>
<dbReference type="Pfam" id="PF00849">
    <property type="entry name" value="PseudoU_synth_2"/>
    <property type="match status" value="1"/>
</dbReference>
<protein>
    <recommendedName>
        <fullName evidence="5">Pseudouridine synthase</fullName>
        <ecNumber evidence="5">5.4.99.-</ecNumber>
    </recommendedName>
</protein>
<dbReference type="Gene3D" id="3.10.290.10">
    <property type="entry name" value="RNA-binding S4 domain"/>
    <property type="match status" value="1"/>
</dbReference>
<organism evidence="7 8">
    <name type="scientific">Roseateles rivi</name>
    <dbReference type="NCBI Taxonomy" id="3299028"/>
    <lineage>
        <taxon>Bacteria</taxon>
        <taxon>Pseudomonadati</taxon>
        <taxon>Pseudomonadota</taxon>
        <taxon>Betaproteobacteria</taxon>
        <taxon>Burkholderiales</taxon>
        <taxon>Sphaerotilaceae</taxon>
        <taxon>Roseateles</taxon>
    </lineage>
</organism>
<evidence type="ECO:0000256" key="3">
    <source>
        <dbReference type="ARBA" id="ARBA00036882"/>
    </source>
</evidence>
<dbReference type="PANTHER" id="PTHR21600">
    <property type="entry name" value="MITOCHONDRIAL RNA PSEUDOURIDINE SYNTHASE"/>
    <property type="match status" value="1"/>
</dbReference>
<keyword evidence="8" id="KW-1185">Reference proteome</keyword>
<gene>
    <name evidence="7" type="ORF">ACG0Z6_09335</name>
</gene>
<evidence type="ECO:0000256" key="5">
    <source>
        <dbReference type="RuleBase" id="RU362028"/>
    </source>
</evidence>
<evidence type="ECO:0000313" key="8">
    <source>
        <dbReference type="Proteomes" id="UP001606099"/>
    </source>
</evidence>